<reference evidence="9 10" key="1">
    <citation type="submission" date="2020-02" db="EMBL/GenBank/DDBJ databases">
        <title>Genome sequences of Thiorhodococcus mannitoliphagus and Thiorhodococcus minor, purple sulfur photosynthetic bacteria in the gammaproteobacterial family, Chromatiaceae.</title>
        <authorList>
            <person name="Aviles F.A."/>
            <person name="Meyer T.E."/>
            <person name="Kyndt J.A."/>
        </authorList>
    </citation>
    <scope>NUCLEOTIDE SEQUENCE [LARGE SCALE GENOMIC DNA]</scope>
    <source>
        <strain evidence="9 10">DSM 11518</strain>
    </source>
</reference>
<dbReference type="InterPro" id="IPR050824">
    <property type="entry name" value="Thiol_disulfide_DsbA"/>
</dbReference>
<dbReference type="GO" id="GO:0016491">
    <property type="term" value="F:oxidoreductase activity"/>
    <property type="evidence" value="ECO:0007669"/>
    <property type="project" value="InterPro"/>
</dbReference>
<dbReference type="CDD" id="cd03019">
    <property type="entry name" value="DsbA_DsbA"/>
    <property type="match status" value="1"/>
</dbReference>
<keyword evidence="4" id="KW-0676">Redox-active center</keyword>
<dbReference type="InterPro" id="IPR023205">
    <property type="entry name" value="DsbA/DsbL"/>
</dbReference>
<feature type="chain" id="PRO_5026736101" description="Thiol:disulfide interchange protein" evidence="7">
    <location>
        <begin position="22"/>
        <end position="206"/>
    </location>
</feature>
<evidence type="ECO:0000256" key="6">
    <source>
        <dbReference type="PIRSR" id="PIRSR001488-1"/>
    </source>
</evidence>
<dbReference type="PROSITE" id="PS00194">
    <property type="entry name" value="THIOREDOXIN_1"/>
    <property type="match status" value="1"/>
</dbReference>
<keyword evidence="3 5" id="KW-1015">Disulfide bond</keyword>
<dbReference type="AlphaFoldDB" id="A0A6M0K302"/>
<dbReference type="SUPFAM" id="SSF52833">
    <property type="entry name" value="Thioredoxin-like"/>
    <property type="match status" value="1"/>
</dbReference>
<dbReference type="RefSeq" id="WP_164453440.1">
    <property type="nucleotide sequence ID" value="NZ_JAAIJQ010000039.1"/>
</dbReference>
<dbReference type="InterPro" id="IPR036249">
    <property type="entry name" value="Thioredoxin-like_sf"/>
</dbReference>
<comment type="similarity">
    <text evidence="1">Belongs to the thioredoxin family. DsbA subfamily.</text>
</comment>
<gene>
    <name evidence="9" type="ORF">G3446_13935</name>
</gene>
<dbReference type="InterPro" id="IPR017937">
    <property type="entry name" value="Thioredoxin_CS"/>
</dbReference>
<keyword evidence="5" id="KW-0574">Periplasm</keyword>
<organism evidence="9 10">
    <name type="scientific">Thiorhodococcus minor</name>
    <dbReference type="NCBI Taxonomy" id="57489"/>
    <lineage>
        <taxon>Bacteria</taxon>
        <taxon>Pseudomonadati</taxon>
        <taxon>Pseudomonadota</taxon>
        <taxon>Gammaproteobacteria</taxon>
        <taxon>Chromatiales</taxon>
        <taxon>Chromatiaceae</taxon>
        <taxon>Thiorhodococcus</taxon>
    </lineage>
</organism>
<name>A0A6M0K302_9GAMM</name>
<feature type="domain" description="DSBA-like thioredoxin" evidence="8">
    <location>
        <begin position="88"/>
        <end position="193"/>
    </location>
</feature>
<dbReference type="Gene3D" id="3.40.30.10">
    <property type="entry name" value="Glutaredoxin"/>
    <property type="match status" value="1"/>
</dbReference>
<evidence type="ECO:0000256" key="3">
    <source>
        <dbReference type="ARBA" id="ARBA00023157"/>
    </source>
</evidence>
<dbReference type="InterPro" id="IPR001853">
    <property type="entry name" value="DSBA-like_thioredoxin_dom"/>
</dbReference>
<sequence length="206" mass="22994">MLAWLLSPVLLGSMLVAQAWAFDEGIDYTRLVQPQPTETGEQVEVLEVFWYGCPHCWHLEPALDAWLESLPEGAAFRRMPATGGRWDAHARAFYAAQAMGKLDVFHKALFRAIHEEKRELMTEDDLAGLAGEAGLDEAEFRADYASFLVETQLRKAKEMATRYGIDSVPTIIIDGKYRTGPSQAGGQARMFEVLDTLLEQELQSGS</sequence>
<comment type="caution">
    <text evidence="9">The sequence shown here is derived from an EMBL/GenBank/DDBJ whole genome shotgun (WGS) entry which is preliminary data.</text>
</comment>
<protein>
    <recommendedName>
        <fullName evidence="5">Thiol:disulfide interchange protein</fullName>
    </recommendedName>
</protein>
<dbReference type="PANTHER" id="PTHR35891">
    <property type="entry name" value="THIOL:DISULFIDE INTERCHANGE PROTEIN DSBA"/>
    <property type="match status" value="1"/>
</dbReference>
<accession>A0A6M0K302</accession>
<dbReference type="EMBL" id="JAAIJQ010000039">
    <property type="protein sequence ID" value="NEV62977.1"/>
    <property type="molecule type" value="Genomic_DNA"/>
</dbReference>
<feature type="disulfide bond" description="Redox-active" evidence="6">
    <location>
        <begin position="53"/>
        <end position="56"/>
    </location>
</feature>
<evidence type="ECO:0000313" key="9">
    <source>
        <dbReference type="EMBL" id="NEV62977.1"/>
    </source>
</evidence>
<feature type="signal peptide" evidence="7">
    <location>
        <begin position="1"/>
        <end position="21"/>
    </location>
</feature>
<evidence type="ECO:0000313" key="10">
    <source>
        <dbReference type="Proteomes" id="UP000483379"/>
    </source>
</evidence>
<evidence type="ECO:0000256" key="1">
    <source>
        <dbReference type="ARBA" id="ARBA00005791"/>
    </source>
</evidence>
<keyword evidence="10" id="KW-1185">Reference proteome</keyword>
<keyword evidence="2 7" id="KW-0732">Signal</keyword>
<dbReference type="Pfam" id="PF01323">
    <property type="entry name" value="DSBA"/>
    <property type="match status" value="1"/>
</dbReference>
<evidence type="ECO:0000256" key="5">
    <source>
        <dbReference type="PIRNR" id="PIRNR001488"/>
    </source>
</evidence>
<dbReference type="PIRSF" id="PIRSF001488">
    <property type="entry name" value="Tdi_protein"/>
    <property type="match status" value="1"/>
</dbReference>
<proteinExistence type="inferred from homology"/>
<evidence type="ECO:0000256" key="4">
    <source>
        <dbReference type="ARBA" id="ARBA00023284"/>
    </source>
</evidence>
<comment type="subcellular location">
    <subcellularLocation>
        <location evidence="5">Periplasm</location>
    </subcellularLocation>
</comment>
<evidence type="ECO:0000256" key="2">
    <source>
        <dbReference type="ARBA" id="ARBA00022729"/>
    </source>
</evidence>
<evidence type="ECO:0000256" key="7">
    <source>
        <dbReference type="SAM" id="SignalP"/>
    </source>
</evidence>
<dbReference type="Proteomes" id="UP000483379">
    <property type="component" value="Unassembled WGS sequence"/>
</dbReference>
<evidence type="ECO:0000259" key="8">
    <source>
        <dbReference type="Pfam" id="PF01323"/>
    </source>
</evidence>
<dbReference type="GO" id="GO:0042597">
    <property type="term" value="C:periplasmic space"/>
    <property type="evidence" value="ECO:0007669"/>
    <property type="project" value="UniProtKB-SubCell"/>
</dbReference>
<dbReference type="PANTHER" id="PTHR35891:SF2">
    <property type="entry name" value="THIOL:DISULFIDE INTERCHANGE PROTEIN DSBA"/>
    <property type="match status" value="1"/>
</dbReference>